<accession>A0AAV8Y3A8</accession>
<evidence type="ECO:0000313" key="4">
    <source>
        <dbReference type="Proteomes" id="UP001162162"/>
    </source>
</evidence>
<dbReference type="AlphaFoldDB" id="A0AAV8Y3A8"/>
<dbReference type="PANTHER" id="PTHR46060:SF1">
    <property type="entry name" value="MARINER MOS1 TRANSPOSASE-LIKE PROTEIN"/>
    <property type="match status" value="1"/>
</dbReference>
<feature type="domain" description="Mos1 transposase HTH" evidence="2">
    <location>
        <begin position="84"/>
        <end position="119"/>
    </location>
</feature>
<keyword evidence="4" id="KW-1185">Reference proteome</keyword>
<protein>
    <recommendedName>
        <fullName evidence="2">Mos1 transposase HTH domain-containing protein</fullName>
    </recommendedName>
</protein>
<evidence type="ECO:0000313" key="3">
    <source>
        <dbReference type="EMBL" id="KAJ8945376.1"/>
    </source>
</evidence>
<comment type="caution">
    <text evidence="3">The sequence shown here is derived from an EMBL/GenBank/DDBJ whole genome shotgun (WGS) entry which is preliminary data.</text>
</comment>
<proteinExistence type="predicted"/>
<dbReference type="PANTHER" id="PTHR46060">
    <property type="entry name" value="MARINER MOS1 TRANSPOSASE-LIKE PROTEIN"/>
    <property type="match status" value="1"/>
</dbReference>
<dbReference type="Gene3D" id="1.10.10.1450">
    <property type="match status" value="1"/>
</dbReference>
<evidence type="ECO:0000256" key="1">
    <source>
        <dbReference type="SAM" id="MobiDB-lite"/>
    </source>
</evidence>
<dbReference type="EMBL" id="JAPWTK010000218">
    <property type="protein sequence ID" value="KAJ8945376.1"/>
    <property type="molecule type" value="Genomic_DNA"/>
</dbReference>
<feature type="region of interest" description="Disordered" evidence="1">
    <location>
        <begin position="119"/>
        <end position="144"/>
    </location>
</feature>
<dbReference type="InterPro" id="IPR041426">
    <property type="entry name" value="Mos1_HTH"/>
</dbReference>
<gene>
    <name evidence="3" type="ORF">NQ318_007022</name>
</gene>
<evidence type="ECO:0000259" key="2">
    <source>
        <dbReference type="Pfam" id="PF17906"/>
    </source>
</evidence>
<organism evidence="3 4">
    <name type="scientific">Aromia moschata</name>
    <dbReference type="NCBI Taxonomy" id="1265417"/>
    <lineage>
        <taxon>Eukaryota</taxon>
        <taxon>Metazoa</taxon>
        <taxon>Ecdysozoa</taxon>
        <taxon>Arthropoda</taxon>
        <taxon>Hexapoda</taxon>
        <taxon>Insecta</taxon>
        <taxon>Pterygota</taxon>
        <taxon>Neoptera</taxon>
        <taxon>Endopterygota</taxon>
        <taxon>Coleoptera</taxon>
        <taxon>Polyphaga</taxon>
        <taxon>Cucujiformia</taxon>
        <taxon>Chrysomeloidea</taxon>
        <taxon>Cerambycidae</taxon>
        <taxon>Cerambycinae</taxon>
        <taxon>Callichromatini</taxon>
        <taxon>Aromia</taxon>
    </lineage>
</organism>
<dbReference type="InterPro" id="IPR052709">
    <property type="entry name" value="Transposase-MT_Hybrid"/>
</dbReference>
<name>A0AAV8Y3A8_9CUCU</name>
<dbReference type="Proteomes" id="UP001162162">
    <property type="component" value="Unassembled WGS sequence"/>
</dbReference>
<reference evidence="3" key="1">
    <citation type="journal article" date="2023" name="Insect Mol. Biol.">
        <title>Genome sequencing provides insights into the evolution of gene families encoding plant cell wall-degrading enzymes in longhorned beetles.</title>
        <authorList>
            <person name="Shin N.R."/>
            <person name="Okamura Y."/>
            <person name="Kirsch R."/>
            <person name="Pauchet Y."/>
        </authorList>
    </citation>
    <scope>NUCLEOTIDE SEQUENCE</scope>
    <source>
        <strain evidence="3">AMC_N1</strain>
    </source>
</reference>
<sequence length="157" mass="18404">MDQLMFQHQSKSAQCSQKEPVYRRRRRATKADEPGEWVLEIAAEKMSGIFQSFAKDYPRDYLYGVWLLNNRTDAATSALRKLMLGKTFIEVYAMLKEAYGNECLSRTQVFEWFKRFKEERETTEDDPPPGMPSTPTSKTDENFKKIGKLIREDRRAC</sequence>
<dbReference type="Pfam" id="PF17906">
    <property type="entry name" value="HTH_48"/>
    <property type="match status" value="1"/>
</dbReference>